<dbReference type="Gene3D" id="1.10.150.20">
    <property type="entry name" value="5' to 3' exonuclease, C-terminal subdomain"/>
    <property type="match status" value="1"/>
</dbReference>
<dbReference type="Gene3D" id="2.40.50.140">
    <property type="entry name" value="Nucleic acid-binding proteins"/>
    <property type="match status" value="1"/>
</dbReference>
<dbReference type="GO" id="GO:0005524">
    <property type="term" value="F:ATP binding"/>
    <property type="evidence" value="ECO:0007669"/>
    <property type="project" value="InterPro"/>
</dbReference>
<comment type="subcellular location">
    <subcellularLocation>
        <location evidence="6">Cytoplasm</location>
    </subcellularLocation>
</comment>
<evidence type="ECO:0000256" key="3">
    <source>
        <dbReference type="ARBA" id="ARBA00023125"/>
    </source>
</evidence>
<dbReference type="InterPro" id="IPR010994">
    <property type="entry name" value="RuvA_2-like"/>
</dbReference>
<gene>
    <name evidence="6 8" type="primary">ruvA</name>
    <name evidence="8" type="ORF">IAA81_01170</name>
</gene>
<dbReference type="Proteomes" id="UP000823638">
    <property type="component" value="Unassembled WGS sequence"/>
</dbReference>
<comment type="similarity">
    <text evidence="6">Belongs to the RuvA family.</text>
</comment>
<keyword evidence="5 6" id="KW-0234">DNA repair</keyword>
<dbReference type="SUPFAM" id="SSF50249">
    <property type="entry name" value="Nucleic acid-binding proteins"/>
    <property type="match status" value="1"/>
</dbReference>
<dbReference type="GO" id="GO:0006281">
    <property type="term" value="P:DNA repair"/>
    <property type="evidence" value="ECO:0007669"/>
    <property type="project" value="UniProtKB-UniRule"/>
</dbReference>
<dbReference type="GO" id="GO:0016787">
    <property type="term" value="F:hydrolase activity"/>
    <property type="evidence" value="ECO:0007669"/>
    <property type="project" value="UniProtKB-KW"/>
</dbReference>
<keyword evidence="8" id="KW-0378">Hydrolase</keyword>
<keyword evidence="4 6" id="KW-0233">DNA recombination</keyword>
<name>A0A9D9HN93_9SPIR</name>
<comment type="function">
    <text evidence="6">The RuvA-RuvB-RuvC complex processes Holliday junction (HJ) DNA during genetic recombination and DNA repair, while the RuvA-RuvB complex plays an important role in the rescue of blocked DNA replication forks via replication fork reversal (RFR). RuvA specifically binds to HJ cruciform DNA, conferring on it an open structure. The RuvB hexamer acts as an ATP-dependent pump, pulling dsDNA into and through the RuvAB complex. HJ branch migration allows RuvC to scan DNA until it finds its consensus sequence, where it cleaves and resolves the cruciform DNA.</text>
</comment>
<accession>A0A9D9HN93</accession>
<evidence type="ECO:0000256" key="6">
    <source>
        <dbReference type="HAMAP-Rule" id="MF_00031"/>
    </source>
</evidence>
<evidence type="ECO:0000256" key="2">
    <source>
        <dbReference type="ARBA" id="ARBA00022763"/>
    </source>
</evidence>
<comment type="domain">
    <text evidence="6">Has three domains with a flexible linker between the domains II and III and assumes an 'L' shape. Domain III is highly mobile and contacts RuvB.</text>
</comment>
<dbReference type="AlphaFoldDB" id="A0A9D9HN93"/>
<feature type="region of interest" description="Domain III" evidence="6">
    <location>
        <begin position="143"/>
        <end position="203"/>
    </location>
</feature>
<dbReference type="InterPro" id="IPR013849">
    <property type="entry name" value="DNA_helicase_Holl-junc_RuvA_I"/>
</dbReference>
<comment type="subunit">
    <text evidence="6">Homotetramer. Forms an RuvA(8)-RuvB(12)-Holliday junction (HJ) complex. HJ DNA is sandwiched between 2 RuvA tetramers; dsDNA enters through RuvA and exits via RuvB. An RuvB hexamer assembles on each DNA strand where it exits the tetramer. Each RuvB hexamer is contacted by two RuvA subunits (via domain III) on 2 adjacent RuvB subunits; this complex drives branch migration. In the full resolvosome a probable DNA-RuvA(4)-RuvB(12)-RuvC(2) complex forms which resolves the HJ.</text>
</comment>
<dbReference type="SUPFAM" id="SSF47781">
    <property type="entry name" value="RuvA domain 2-like"/>
    <property type="match status" value="1"/>
</dbReference>
<dbReference type="HAMAP" id="MF_00031">
    <property type="entry name" value="DNA_HJ_migration_RuvA"/>
    <property type="match status" value="1"/>
</dbReference>
<dbReference type="Pfam" id="PF14520">
    <property type="entry name" value="HHH_5"/>
    <property type="match status" value="1"/>
</dbReference>
<keyword evidence="1 6" id="KW-0963">Cytoplasm</keyword>
<dbReference type="GO" id="GO:0000400">
    <property type="term" value="F:four-way junction DNA binding"/>
    <property type="evidence" value="ECO:0007669"/>
    <property type="project" value="UniProtKB-UniRule"/>
</dbReference>
<dbReference type="InterPro" id="IPR000085">
    <property type="entry name" value="RuvA"/>
</dbReference>
<dbReference type="GO" id="GO:0006310">
    <property type="term" value="P:DNA recombination"/>
    <property type="evidence" value="ECO:0007669"/>
    <property type="project" value="UniProtKB-UniRule"/>
</dbReference>
<sequence>MFNSLFGVLTKKNVFDKSASIFLDCGSVEWEIWIPKTALDRLPFPGEETRIFTYLYHHEDLMKIYGFLSPEDRSLFLDLLTVEGIGPSAALKIMSSMETNVFVKALEEDDITVLEKAAGKKTAQKLILKLKGKLVVSPSEGVSGKNEFEDVVTALCSMGFDRKIVEPAVDKAAREILKVEPGIPRDELEKRLFKEIIVRLSTH</sequence>
<organism evidence="8 9">
    <name type="scientific">Candidatus Gallitreponema excrementavium</name>
    <dbReference type="NCBI Taxonomy" id="2840840"/>
    <lineage>
        <taxon>Bacteria</taxon>
        <taxon>Pseudomonadati</taxon>
        <taxon>Spirochaetota</taxon>
        <taxon>Spirochaetia</taxon>
        <taxon>Spirochaetales</taxon>
        <taxon>Candidatus Gallitreponema</taxon>
    </lineage>
</organism>
<feature type="domain" description="DNA helicase Holliday junction RuvA type" evidence="7">
    <location>
        <begin position="1"/>
        <end position="66"/>
    </location>
</feature>
<comment type="caution">
    <text evidence="6">Lacks conserved residue(s) required for the propagation of feature annotation.</text>
</comment>
<dbReference type="Pfam" id="PF01330">
    <property type="entry name" value="RuvA_N"/>
    <property type="match status" value="1"/>
</dbReference>
<evidence type="ECO:0000256" key="4">
    <source>
        <dbReference type="ARBA" id="ARBA00023172"/>
    </source>
</evidence>
<dbReference type="NCBIfam" id="TIGR00084">
    <property type="entry name" value="ruvA"/>
    <property type="match status" value="1"/>
</dbReference>
<reference evidence="8" key="1">
    <citation type="submission" date="2020-10" db="EMBL/GenBank/DDBJ databases">
        <authorList>
            <person name="Gilroy R."/>
        </authorList>
    </citation>
    <scope>NUCLEOTIDE SEQUENCE</scope>
    <source>
        <strain evidence="8">10532</strain>
    </source>
</reference>
<dbReference type="InterPro" id="IPR012340">
    <property type="entry name" value="NA-bd_OB-fold"/>
</dbReference>
<reference evidence="8" key="2">
    <citation type="journal article" date="2021" name="PeerJ">
        <title>Extensive microbial diversity within the chicken gut microbiome revealed by metagenomics and culture.</title>
        <authorList>
            <person name="Gilroy R."/>
            <person name="Ravi A."/>
            <person name="Getino M."/>
            <person name="Pursley I."/>
            <person name="Horton D.L."/>
            <person name="Alikhan N.F."/>
            <person name="Baker D."/>
            <person name="Gharbi K."/>
            <person name="Hall N."/>
            <person name="Watson M."/>
            <person name="Adriaenssens E.M."/>
            <person name="Foster-Nyarko E."/>
            <person name="Jarju S."/>
            <person name="Secka A."/>
            <person name="Antonio M."/>
            <person name="Oren A."/>
            <person name="Chaudhuri R.R."/>
            <person name="La Ragione R."/>
            <person name="Hildebrand F."/>
            <person name="Pallen M.J."/>
        </authorList>
    </citation>
    <scope>NUCLEOTIDE SEQUENCE</scope>
    <source>
        <strain evidence="8">10532</strain>
    </source>
</reference>
<evidence type="ECO:0000259" key="7">
    <source>
        <dbReference type="Pfam" id="PF01330"/>
    </source>
</evidence>
<evidence type="ECO:0000313" key="9">
    <source>
        <dbReference type="Proteomes" id="UP000823638"/>
    </source>
</evidence>
<dbReference type="GO" id="GO:0009378">
    <property type="term" value="F:four-way junction helicase activity"/>
    <property type="evidence" value="ECO:0007669"/>
    <property type="project" value="InterPro"/>
</dbReference>
<dbReference type="EMBL" id="JADIMM010000018">
    <property type="protein sequence ID" value="MBO8456820.1"/>
    <property type="molecule type" value="Genomic_DNA"/>
</dbReference>
<proteinExistence type="inferred from homology"/>
<keyword evidence="3 6" id="KW-0238">DNA-binding</keyword>
<dbReference type="GO" id="GO:0005737">
    <property type="term" value="C:cytoplasm"/>
    <property type="evidence" value="ECO:0007669"/>
    <property type="project" value="UniProtKB-SubCell"/>
</dbReference>
<protein>
    <recommendedName>
        <fullName evidence="6">Holliday junction branch migration complex subunit RuvA</fullName>
    </recommendedName>
</protein>
<comment type="caution">
    <text evidence="8">The sequence shown here is derived from an EMBL/GenBank/DDBJ whole genome shotgun (WGS) entry which is preliminary data.</text>
</comment>
<keyword evidence="2 6" id="KW-0227">DNA damage</keyword>
<evidence type="ECO:0000256" key="1">
    <source>
        <dbReference type="ARBA" id="ARBA00022490"/>
    </source>
</evidence>
<dbReference type="GO" id="GO:0048476">
    <property type="term" value="C:Holliday junction resolvase complex"/>
    <property type="evidence" value="ECO:0007669"/>
    <property type="project" value="UniProtKB-UniRule"/>
</dbReference>
<evidence type="ECO:0000313" key="8">
    <source>
        <dbReference type="EMBL" id="MBO8456820.1"/>
    </source>
</evidence>
<evidence type="ECO:0000256" key="5">
    <source>
        <dbReference type="ARBA" id="ARBA00023204"/>
    </source>
</evidence>